<dbReference type="GO" id="GO:0015628">
    <property type="term" value="P:protein secretion by the type II secretion system"/>
    <property type="evidence" value="ECO:0007669"/>
    <property type="project" value="InterPro"/>
</dbReference>
<proteinExistence type="predicted"/>
<dbReference type="RefSeq" id="WP_006770975.1">
    <property type="nucleotide sequence ID" value="NZ_BQNJ01000001.1"/>
</dbReference>
<dbReference type="Gene3D" id="3.30.700.10">
    <property type="entry name" value="Glycoprotein, Type 4 Pilin"/>
    <property type="match status" value="1"/>
</dbReference>
<keyword evidence="1" id="KW-0488">Methylation</keyword>
<dbReference type="GeneID" id="93147498"/>
<dbReference type="InterPro" id="IPR045584">
    <property type="entry name" value="Pilin-like"/>
</dbReference>
<gene>
    <name evidence="2" type="ORF">CE91St55_09380</name>
</gene>
<dbReference type="GO" id="GO:0015627">
    <property type="term" value="C:type II protein secretion system complex"/>
    <property type="evidence" value="ECO:0007669"/>
    <property type="project" value="InterPro"/>
</dbReference>
<organism evidence="2 3">
    <name type="scientific">Hungatella hathewayi</name>
    <dbReference type="NCBI Taxonomy" id="154046"/>
    <lineage>
        <taxon>Bacteria</taxon>
        <taxon>Bacillati</taxon>
        <taxon>Bacillota</taxon>
        <taxon>Clostridia</taxon>
        <taxon>Lachnospirales</taxon>
        <taxon>Lachnospiraceae</taxon>
        <taxon>Hungatella</taxon>
    </lineage>
</organism>
<protein>
    <submittedName>
        <fullName evidence="2">Uncharacterized protein</fullName>
    </submittedName>
</protein>
<evidence type="ECO:0000313" key="3">
    <source>
        <dbReference type="Proteomes" id="UP001055091"/>
    </source>
</evidence>
<dbReference type="SUPFAM" id="SSF54523">
    <property type="entry name" value="Pili subunits"/>
    <property type="match status" value="1"/>
</dbReference>
<accession>A0A413XGV6</accession>
<reference evidence="2" key="1">
    <citation type="submission" date="2022-01" db="EMBL/GenBank/DDBJ databases">
        <title>Novel bile acid biosynthetic pathways are enriched in the microbiome of centenarians.</title>
        <authorList>
            <person name="Sato Y."/>
            <person name="Atarashi K."/>
            <person name="Plichta R.D."/>
            <person name="Arai Y."/>
            <person name="Sasajima S."/>
            <person name="Kearney M.S."/>
            <person name="Suda W."/>
            <person name="Takeshita K."/>
            <person name="Sasaki T."/>
            <person name="Okamoto S."/>
            <person name="Skelly N.A."/>
            <person name="Okamura Y."/>
            <person name="Vlamakis H."/>
            <person name="Li Y."/>
            <person name="Tanoue T."/>
            <person name="Takei H."/>
            <person name="Nittono H."/>
            <person name="Narushima S."/>
            <person name="Irie J."/>
            <person name="Itoh H."/>
            <person name="Moriya K."/>
            <person name="Sugiura Y."/>
            <person name="Suematsu M."/>
            <person name="Moritoki N."/>
            <person name="Shibata S."/>
            <person name="Littman R.D."/>
            <person name="Fischbach A.M."/>
            <person name="Uwamino Y."/>
            <person name="Inoue T."/>
            <person name="Honda A."/>
            <person name="Hattori M."/>
            <person name="Murai T."/>
            <person name="Xavier J.R."/>
            <person name="Hirose N."/>
            <person name="Honda K."/>
        </authorList>
    </citation>
    <scope>NUCLEOTIDE SEQUENCE</scope>
    <source>
        <strain evidence="2">CE91-St55</strain>
    </source>
</reference>
<sequence length="140" mass="15823">MQKDDMGFTLIETLTVLAIVAILAATNIPVLNGFIDDAKKKSYVAEAYMVKAAMQSYVIERIADGTIDDFVMYEEIFYPEVGSEENALYEMLKGSVTKGGKIRLINYDRTTSKVSGIIYDVKNYEIEIKNDTEVEVRDRK</sequence>
<comment type="caution">
    <text evidence="2">The sequence shown here is derived from an EMBL/GenBank/DDBJ whole genome shotgun (WGS) entry which is preliminary data.</text>
</comment>
<dbReference type="InterPro" id="IPR012902">
    <property type="entry name" value="N_methyl_site"/>
</dbReference>
<dbReference type="InterPro" id="IPR000983">
    <property type="entry name" value="Bac_GSPG_pilin"/>
</dbReference>
<name>A0A413XGV6_9FIRM</name>
<dbReference type="EMBL" id="BQNJ01000001">
    <property type="protein sequence ID" value="GKG98956.1"/>
    <property type="molecule type" value="Genomic_DNA"/>
</dbReference>
<dbReference type="NCBIfam" id="TIGR02532">
    <property type="entry name" value="IV_pilin_GFxxxE"/>
    <property type="match status" value="1"/>
</dbReference>
<evidence type="ECO:0000256" key="1">
    <source>
        <dbReference type="ARBA" id="ARBA00022481"/>
    </source>
</evidence>
<evidence type="ECO:0000313" key="2">
    <source>
        <dbReference type="EMBL" id="GKG98956.1"/>
    </source>
</evidence>
<dbReference type="AlphaFoldDB" id="A0A413XGV6"/>
<dbReference type="Proteomes" id="UP001055091">
    <property type="component" value="Unassembled WGS sequence"/>
</dbReference>
<dbReference type="PRINTS" id="PR00813">
    <property type="entry name" value="BCTERIALGSPG"/>
</dbReference>